<evidence type="ECO:0000256" key="1">
    <source>
        <dbReference type="SAM" id="Phobius"/>
    </source>
</evidence>
<keyword evidence="4" id="KW-1185">Reference proteome</keyword>
<proteinExistence type="predicted"/>
<dbReference type="PANTHER" id="PTHR39430:SF1">
    <property type="entry name" value="PROTEASE"/>
    <property type="match status" value="1"/>
</dbReference>
<dbReference type="Proteomes" id="UP000294901">
    <property type="component" value="Unassembled WGS sequence"/>
</dbReference>
<dbReference type="AlphaFoldDB" id="A0A4V6PSP1"/>
<name>A0A4V6PSP1_9ACTN</name>
<feature type="transmembrane region" description="Helical" evidence="1">
    <location>
        <begin position="113"/>
        <end position="135"/>
    </location>
</feature>
<sequence length="315" mass="32843">MTRTSVIPIVVPGSESLAATTSKGPPMPPTAIDLRPARRRLRSLRVPVLVVALLVVLAATRGLNVQAAGHPVVALIVGLGTATGALLCYRWLSRTVEARETVPELAATGRWSGLARGALLGFALFTVMILAIGLLGGWGRTGWGSAGGFLASFGAVASIAVNEELLFRGVLFRILDERVGSVIALVVSSLLFGLTHLVNDHATLWGTLALGIEGGTLTAACYLLTRSLWLPIGLHFAWNFTHIGIFGLPTSSSVGAAETGLLHTTLTGPDLLSGGAFGPEAGLPALLLCLVAAFFLLRRAARTGRLRPRPQGRAA</sequence>
<dbReference type="OrthoDB" id="193898at2"/>
<feature type="transmembrane region" description="Helical" evidence="1">
    <location>
        <begin position="179"/>
        <end position="198"/>
    </location>
</feature>
<feature type="transmembrane region" description="Helical" evidence="1">
    <location>
        <begin position="277"/>
        <end position="297"/>
    </location>
</feature>
<evidence type="ECO:0000313" key="3">
    <source>
        <dbReference type="EMBL" id="TDO32228.1"/>
    </source>
</evidence>
<reference evidence="3 4" key="1">
    <citation type="submission" date="2019-03" db="EMBL/GenBank/DDBJ databases">
        <title>Sequencing the genomes of 1000 actinobacteria strains.</title>
        <authorList>
            <person name="Klenk H.-P."/>
        </authorList>
    </citation>
    <scope>NUCLEOTIDE SEQUENCE [LARGE SCALE GENOMIC DNA]</scope>
    <source>
        <strain evidence="3 4">DSM 43805</strain>
    </source>
</reference>
<comment type="caution">
    <text evidence="3">The sequence shown here is derived from an EMBL/GenBank/DDBJ whole genome shotgun (WGS) entry which is preliminary data.</text>
</comment>
<keyword evidence="1" id="KW-0812">Transmembrane</keyword>
<keyword evidence="1" id="KW-1133">Transmembrane helix</keyword>
<dbReference type="InterPro" id="IPR003675">
    <property type="entry name" value="Rce1/LyrA-like_dom"/>
</dbReference>
<dbReference type="GO" id="GO:0080120">
    <property type="term" value="P:CAAX-box protein maturation"/>
    <property type="evidence" value="ECO:0007669"/>
    <property type="project" value="UniProtKB-ARBA"/>
</dbReference>
<organism evidence="3 4">
    <name type="scientific">Paractinoplanes brasiliensis</name>
    <dbReference type="NCBI Taxonomy" id="52695"/>
    <lineage>
        <taxon>Bacteria</taxon>
        <taxon>Bacillati</taxon>
        <taxon>Actinomycetota</taxon>
        <taxon>Actinomycetes</taxon>
        <taxon>Micromonosporales</taxon>
        <taxon>Micromonosporaceae</taxon>
        <taxon>Paractinoplanes</taxon>
    </lineage>
</organism>
<dbReference type="EMBL" id="SNWR01000002">
    <property type="protein sequence ID" value="TDO32228.1"/>
    <property type="molecule type" value="Genomic_DNA"/>
</dbReference>
<dbReference type="Pfam" id="PF02517">
    <property type="entry name" value="Rce1-like"/>
    <property type="match status" value="1"/>
</dbReference>
<evidence type="ECO:0000259" key="2">
    <source>
        <dbReference type="Pfam" id="PF02517"/>
    </source>
</evidence>
<dbReference type="PANTHER" id="PTHR39430">
    <property type="entry name" value="MEMBRANE-ASSOCIATED PROTEASE-RELATED"/>
    <property type="match status" value="1"/>
</dbReference>
<feature type="transmembrane region" description="Helical" evidence="1">
    <location>
        <begin position="236"/>
        <end position="257"/>
    </location>
</feature>
<feature type="domain" description="CAAX prenyl protease 2/Lysostaphin resistance protein A-like" evidence="2">
    <location>
        <begin position="150"/>
        <end position="240"/>
    </location>
</feature>
<accession>A0A4V6PSP1</accession>
<dbReference type="GO" id="GO:0004175">
    <property type="term" value="F:endopeptidase activity"/>
    <property type="evidence" value="ECO:0007669"/>
    <property type="project" value="UniProtKB-ARBA"/>
</dbReference>
<dbReference type="RefSeq" id="WP_133878223.1">
    <property type="nucleotide sequence ID" value="NZ_BOMD01000044.1"/>
</dbReference>
<feature type="transmembrane region" description="Helical" evidence="1">
    <location>
        <begin position="72"/>
        <end position="92"/>
    </location>
</feature>
<keyword evidence="1" id="KW-0472">Membrane</keyword>
<feature type="transmembrane region" description="Helical" evidence="1">
    <location>
        <begin position="147"/>
        <end position="167"/>
    </location>
</feature>
<protein>
    <recommendedName>
        <fullName evidence="2">CAAX prenyl protease 2/Lysostaphin resistance protein A-like domain-containing protein</fullName>
    </recommendedName>
</protein>
<gene>
    <name evidence="3" type="ORF">C8E87_7682</name>
</gene>
<feature type="transmembrane region" description="Helical" evidence="1">
    <location>
        <begin position="44"/>
        <end position="60"/>
    </location>
</feature>
<evidence type="ECO:0000313" key="4">
    <source>
        <dbReference type="Proteomes" id="UP000294901"/>
    </source>
</evidence>
<feature type="transmembrane region" description="Helical" evidence="1">
    <location>
        <begin position="204"/>
        <end position="224"/>
    </location>
</feature>